<proteinExistence type="predicted"/>
<reference evidence="1" key="1">
    <citation type="submission" date="2020-07" db="EMBL/GenBank/DDBJ databases">
        <title>Multicomponent nature underlies the extraordinary mechanical properties of spider dragline silk.</title>
        <authorList>
            <person name="Kono N."/>
            <person name="Nakamura H."/>
            <person name="Mori M."/>
            <person name="Yoshida Y."/>
            <person name="Ohtoshi R."/>
            <person name="Malay A.D."/>
            <person name="Moran D.A.P."/>
            <person name="Tomita M."/>
            <person name="Numata K."/>
            <person name="Arakawa K."/>
        </authorList>
    </citation>
    <scope>NUCLEOTIDE SEQUENCE</scope>
</reference>
<dbReference type="EMBL" id="BMAO01005678">
    <property type="protein sequence ID" value="GFR03077.1"/>
    <property type="molecule type" value="Genomic_DNA"/>
</dbReference>
<evidence type="ECO:0000313" key="2">
    <source>
        <dbReference type="Proteomes" id="UP000887116"/>
    </source>
</evidence>
<keyword evidence="2" id="KW-1185">Reference proteome</keyword>
<protein>
    <submittedName>
        <fullName evidence="1">Uncharacterized protein</fullName>
    </submittedName>
</protein>
<sequence length="76" mass="8324">LDLIKQFTTGILYLMGSEDMVTNALSRIHISTINTPSVVNFNKMAKEQQTNSQLQDILAGSCSTSLVLQSLPVEKP</sequence>
<comment type="caution">
    <text evidence="1">The sequence shown here is derived from an EMBL/GenBank/DDBJ whole genome shotgun (WGS) entry which is preliminary data.</text>
</comment>
<evidence type="ECO:0000313" key="1">
    <source>
        <dbReference type="EMBL" id="GFR03077.1"/>
    </source>
</evidence>
<dbReference type="Proteomes" id="UP000887116">
    <property type="component" value="Unassembled WGS sequence"/>
</dbReference>
<dbReference type="AlphaFoldDB" id="A0A8X6GF16"/>
<feature type="non-terminal residue" evidence="1">
    <location>
        <position position="1"/>
    </location>
</feature>
<gene>
    <name evidence="1" type="ORF">TNCT_179231</name>
</gene>
<dbReference type="OrthoDB" id="41323at2759"/>
<accession>A0A8X6GF16</accession>
<organism evidence="1 2">
    <name type="scientific">Trichonephila clavata</name>
    <name type="common">Joro spider</name>
    <name type="synonym">Nephila clavata</name>
    <dbReference type="NCBI Taxonomy" id="2740835"/>
    <lineage>
        <taxon>Eukaryota</taxon>
        <taxon>Metazoa</taxon>
        <taxon>Ecdysozoa</taxon>
        <taxon>Arthropoda</taxon>
        <taxon>Chelicerata</taxon>
        <taxon>Arachnida</taxon>
        <taxon>Araneae</taxon>
        <taxon>Araneomorphae</taxon>
        <taxon>Entelegynae</taxon>
        <taxon>Araneoidea</taxon>
        <taxon>Nephilidae</taxon>
        <taxon>Trichonephila</taxon>
    </lineage>
</organism>
<name>A0A8X6GF16_TRICU</name>